<dbReference type="NCBIfam" id="TIGR02207">
    <property type="entry name" value="lipid_A_htrB"/>
    <property type="match status" value="1"/>
</dbReference>
<keyword evidence="2 9" id="KW-0997">Cell inner membrane</keyword>
<evidence type="ECO:0000256" key="7">
    <source>
        <dbReference type="ARBA" id="ARBA00023136"/>
    </source>
</evidence>
<dbReference type="PANTHER" id="PTHR30606:SF9">
    <property type="entry name" value="LIPID A BIOSYNTHESIS LAUROYLTRANSFERASE"/>
    <property type="match status" value="1"/>
</dbReference>
<dbReference type="EMBL" id="RAQO01000005">
    <property type="protein sequence ID" value="RKF18449.1"/>
    <property type="molecule type" value="Genomic_DNA"/>
</dbReference>
<feature type="transmembrane region" description="Helical" evidence="9">
    <location>
        <begin position="20"/>
        <end position="41"/>
    </location>
</feature>
<keyword evidence="7 9" id="KW-0472">Membrane</keyword>
<keyword evidence="6 9" id="KW-1133">Transmembrane helix</keyword>
<comment type="catalytic activity">
    <reaction evidence="9">
        <text>an alpha-Kdo-(2-&gt;4)-alpha-Kdo-(2-&gt;6)-lipid IVA + a fatty acyl-[ACP] = an alpha-Kdo-(2-&gt;4)-alpha-Kdo-(2-&gt;6)-(acyl)-lipid IVA + holo-[ACP]</text>
        <dbReference type="Rhea" id="RHEA:69396"/>
        <dbReference type="Rhea" id="RHEA-COMP:9685"/>
        <dbReference type="Rhea" id="RHEA-COMP:14125"/>
        <dbReference type="ChEBI" id="CHEBI:64479"/>
        <dbReference type="ChEBI" id="CHEBI:138651"/>
        <dbReference type="ChEBI" id="CHEBI:176429"/>
        <dbReference type="ChEBI" id="CHEBI:176430"/>
        <dbReference type="EC" id="2.3.1.241"/>
    </reaction>
</comment>
<keyword evidence="4 9" id="KW-0812">Transmembrane</keyword>
<proteinExistence type="inferred from homology"/>
<comment type="pathway">
    <text evidence="9">Glycolipid biosynthesis; KDO(2)-lipid A biosynthesis; KDO(2)-lipid A from CMP-3-deoxy-D-manno-octulosonate and lipid IV(A): step 3/4.</text>
</comment>
<reference evidence="10 11" key="1">
    <citation type="submission" date="2018-09" db="EMBL/GenBank/DDBJ databases">
        <authorList>
            <person name="Wang Z."/>
        </authorList>
    </citation>
    <scope>NUCLEOTIDE SEQUENCE [LARGE SCALE GENOMIC DNA]</scope>
    <source>
        <strain evidence="10 11">ALS 81</strain>
    </source>
</reference>
<name>A0A420ECJ5_9ALTE</name>
<feature type="short sequence motif" description="HXXXXD motif" evidence="9">
    <location>
        <begin position="133"/>
        <end position="138"/>
    </location>
</feature>
<organism evidence="10 11">
    <name type="scientific">Alginatibacterium sediminis</name>
    <dbReference type="NCBI Taxonomy" id="2164068"/>
    <lineage>
        <taxon>Bacteria</taxon>
        <taxon>Pseudomonadati</taxon>
        <taxon>Pseudomonadota</taxon>
        <taxon>Gammaproteobacteria</taxon>
        <taxon>Alteromonadales</taxon>
        <taxon>Alteromonadaceae</taxon>
        <taxon>Alginatibacterium</taxon>
    </lineage>
</organism>
<evidence type="ECO:0000256" key="5">
    <source>
        <dbReference type="ARBA" id="ARBA00022985"/>
    </source>
</evidence>
<dbReference type="EC" id="2.3.1.241" evidence="9"/>
<evidence type="ECO:0000313" key="11">
    <source>
        <dbReference type="Proteomes" id="UP000286482"/>
    </source>
</evidence>
<dbReference type="GO" id="GO:0005886">
    <property type="term" value="C:plasma membrane"/>
    <property type="evidence" value="ECO:0007669"/>
    <property type="project" value="UniProtKB-SubCell"/>
</dbReference>
<dbReference type="OrthoDB" id="9803456at2"/>
<evidence type="ECO:0000256" key="3">
    <source>
        <dbReference type="ARBA" id="ARBA00022679"/>
    </source>
</evidence>
<dbReference type="PIRSF" id="PIRSF026649">
    <property type="entry name" value="MsbB"/>
    <property type="match status" value="1"/>
</dbReference>
<comment type="pathway">
    <text evidence="9">Bacterial outer membrane biogenesis; lipopolysaccharide biosynthesis.</text>
</comment>
<dbReference type="InterPro" id="IPR004960">
    <property type="entry name" value="LipA_acyltrans"/>
</dbReference>
<dbReference type="PANTHER" id="PTHR30606">
    <property type="entry name" value="LIPID A BIOSYNTHESIS LAUROYL ACYLTRANSFERASE"/>
    <property type="match status" value="1"/>
</dbReference>
<comment type="subcellular location">
    <subcellularLocation>
        <location evidence="9">Cell inner membrane</location>
        <topology evidence="9">Single-pass membrane protein</topology>
    </subcellularLocation>
</comment>
<comment type="similarity">
    <text evidence="9">Belongs to the LpxL/LpxM/LpxP family.</text>
</comment>
<keyword evidence="11" id="KW-1185">Reference proteome</keyword>
<accession>A0A420ECJ5</accession>
<keyword evidence="8 9" id="KW-0012">Acyltransferase</keyword>
<dbReference type="GO" id="GO:0036104">
    <property type="term" value="P:Kdo2-lipid A biosynthetic process"/>
    <property type="evidence" value="ECO:0007669"/>
    <property type="project" value="UniProtKB-UniRule"/>
</dbReference>
<sequence>MAADVPRLDRSSLHPKHWGMWLLMGIFFSISLIPYSIQGYLARGIGRIAKLALPKRVKIARRNLQLCFPELSNGQIDDLVDENFQHVGYAITDTANAWFWPQWRFERKMEVQGLENLEAARQKPGGLLAISLHFLSLETHARAHGSVEPGVGVYRPNKSPVYDYFQFHGRVRKNCYLVDRNDIRGMIKALRDGLALWYAPDHDYGHKASCFAPFFNVEKANTVTGTSTLAKVKNCQVLPTYTIRKPNNQGFTLIIEPVIENFPTGDELADATIINQHIETIINRAPAQYMWMHRRFKTRPEGEPSLYD</sequence>
<evidence type="ECO:0000256" key="9">
    <source>
        <dbReference type="HAMAP-Rule" id="MF_01942"/>
    </source>
</evidence>
<dbReference type="InterPro" id="IPR011920">
    <property type="entry name" value="Lipid_A_LpxL_LpxP"/>
</dbReference>
<evidence type="ECO:0000256" key="6">
    <source>
        <dbReference type="ARBA" id="ARBA00022989"/>
    </source>
</evidence>
<comment type="caution">
    <text evidence="10">The sequence shown here is derived from an EMBL/GenBank/DDBJ whole genome shotgun (WGS) entry which is preliminary data.</text>
</comment>
<evidence type="ECO:0000256" key="1">
    <source>
        <dbReference type="ARBA" id="ARBA00022475"/>
    </source>
</evidence>
<dbReference type="Pfam" id="PF03279">
    <property type="entry name" value="Lip_A_acyltrans"/>
    <property type="match status" value="1"/>
</dbReference>
<evidence type="ECO:0000256" key="2">
    <source>
        <dbReference type="ARBA" id="ARBA00022519"/>
    </source>
</evidence>
<keyword evidence="1 9" id="KW-1003">Cell membrane</keyword>
<dbReference type="UniPathway" id="UPA00030"/>
<dbReference type="GO" id="GO:0008913">
    <property type="term" value="F:Kdo2-lipid IVA acyltransferase activity"/>
    <property type="evidence" value="ECO:0007669"/>
    <property type="project" value="UniProtKB-EC"/>
</dbReference>
<evidence type="ECO:0000313" key="10">
    <source>
        <dbReference type="EMBL" id="RKF18449.1"/>
    </source>
</evidence>
<comment type="function">
    <text evidence="9">Catalyzes the transfer of an acyl chain from an acyl-[acyl-carrier-protein] (ACP) to a Kdo(2)-lipid IV(A) to form a Kdo(2)-(acyl)-lipid IV(A).</text>
</comment>
<dbReference type="Proteomes" id="UP000286482">
    <property type="component" value="Unassembled WGS sequence"/>
</dbReference>
<dbReference type="GO" id="GO:0009245">
    <property type="term" value="P:lipid A biosynthetic process"/>
    <property type="evidence" value="ECO:0007669"/>
    <property type="project" value="InterPro"/>
</dbReference>
<dbReference type="RefSeq" id="WP_120354528.1">
    <property type="nucleotide sequence ID" value="NZ_RAQO01000005.1"/>
</dbReference>
<keyword evidence="5 9" id="KW-0448">Lipopolysaccharide biosynthesis</keyword>
<evidence type="ECO:0000256" key="8">
    <source>
        <dbReference type="ARBA" id="ARBA00023315"/>
    </source>
</evidence>
<dbReference type="GO" id="GO:0009103">
    <property type="term" value="P:lipopolysaccharide biosynthetic process"/>
    <property type="evidence" value="ECO:0007669"/>
    <property type="project" value="UniProtKB-UniRule"/>
</dbReference>
<protein>
    <recommendedName>
        <fullName evidence="9">Lipid A biosynthesis acyltransferase</fullName>
        <ecNumber evidence="9">2.3.1.241</ecNumber>
    </recommendedName>
    <alternativeName>
        <fullName evidence="9">Kdo(2)-lipid IV(A) acyltransferase</fullName>
    </alternativeName>
</protein>
<dbReference type="UniPathway" id="UPA00360">
    <property type="reaction ID" value="UER00485"/>
</dbReference>
<dbReference type="AlphaFoldDB" id="A0A420ECJ5"/>
<keyword evidence="3 9" id="KW-0808">Transferase</keyword>
<dbReference type="HAMAP" id="MF_01942">
    <property type="entry name" value="Lipid_A_LpxL_LpxP"/>
    <property type="match status" value="1"/>
</dbReference>
<evidence type="ECO:0000256" key="4">
    <source>
        <dbReference type="ARBA" id="ARBA00022692"/>
    </source>
</evidence>
<gene>
    <name evidence="9 10" type="primary">lpxL</name>
    <name evidence="10" type="ORF">DBZ36_08520</name>
</gene>
<dbReference type="CDD" id="cd07984">
    <property type="entry name" value="LPLAT_LABLAT-like"/>
    <property type="match status" value="1"/>
</dbReference>